<keyword evidence="2 3" id="KW-0694">RNA-binding</keyword>
<dbReference type="PROSITE" id="PS50102">
    <property type="entry name" value="RRM"/>
    <property type="match status" value="1"/>
</dbReference>
<evidence type="ECO:0000313" key="7">
    <source>
        <dbReference type="Proteomes" id="UP000601435"/>
    </source>
</evidence>
<dbReference type="Proteomes" id="UP000601435">
    <property type="component" value="Unassembled WGS sequence"/>
</dbReference>
<dbReference type="Pfam" id="PF00076">
    <property type="entry name" value="RRM_1"/>
    <property type="match status" value="2"/>
</dbReference>
<dbReference type="Gene3D" id="3.30.70.330">
    <property type="match status" value="2"/>
</dbReference>
<keyword evidence="1" id="KW-0677">Repeat</keyword>
<dbReference type="SMART" id="SM00360">
    <property type="entry name" value="RRM"/>
    <property type="match status" value="2"/>
</dbReference>
<evidence type="ECO:0000256" key="3">
    <source>
        <dbReference type="PROSITE-ProRule" id="PRU00176"/>
    </source>
</evidence>
<dbReference type="SUPFAM" id="SSF54928">
    <property type="entry name" value="RNA-binding domain, RBD"/>
    <property type="match status" value="2"/>
</dbReference>
<gene>
    <name evidence="6" type="primary">elavl3</name>
    <name evidence="6" type="ORF">SNEC2469_LOCUS20699</name>
</gene>
<dbReference type="GO" id="GO:0003723">
    <property type="term" value="F:RNA binding"/>
    <property type="evidence" value="ECO:0007669"/>
    <property type="project" value="UniProtKB-UniRule"/>
</dbReference>
<evidence type="ECO:0000313" key="6">
    <source>
        <dbReference type="EMBL" id="CAE7718066.1"/>
    </source>
</evidence>
<feature type="region of interest" description="Disordered" evidence="4">
    <location>
        <begin position="237"/>
        <end position="316"/>
    </location>
</feature>
<name>A0A812X9S2_9DINO</name>
<feature type="compositionally biased region" description="Low complexity" evidence="4">
    <location>
        <begin position="261"/>
        <end position="271"/>
    </location>
</feature>
<feature type="compositionally biased region" description="Basic and acidic residues" evidence="4">
    <location>
        <begin position="276"/>
        <end position="288"/>
    </location>
</feature>
<dbReference type="GO" id="GO:1990904">
    <property type="term" value="C:ribonucleoprotein complex"/>
    <property type="evidence" value="ECO:0007669"/>
    <property type="project" value="InterPro"/>
</dbReference>
<dbReference type="OrthoDB" id="446113at2759"/>
<protein>
    <submittedName>
        <fullName evidence="6">Elavl3 protein</fullName>
    </submittedName>
</protein>
<proteinExistence type="predicted"/>
<organism evidence="6 7">
    <name type="scientific">Symbiodinium necroappetens</name>
    <dbReference type="NCBI Taxonomy" id="1628268"/>
    <lineage>
        <taxon>Eukaryota</taxon>
        <taxon>Sar</taxon>
        <taxon>Alveolata</taxon>
        <taxon>Dinophyceae</taxon>
        <taxon>Suessiales</taxon>
        <taxon>Symbiodiniaceae</taxon>
        <taxon>Symbiodinium</taxon>
    </lineage>
</organism>
<dbReference type="PRINTS" id="PR00961">
    <property type="entry name" value="HUDSXLRNA"/>
</dbReference>
<dbReference type="AlphaFoldDB" id="A0A812X9S2"/>
<evidence type="ECO:0000256" key="1">
    <source>
        <dbReference type="ARBA" id="ARBA00022737"/>
    </source>
</evidence>
<dbReference type="InterPro" id="IPR035979">
    <property type="entry name" value="RBD_domain_sf"/>
</dbReference>
<reference evidence="6" key="1">
    <citation type="submission" date="2021-02" db="EMBL/GenBank/DDBJ databases">
        <authorList>
            <person name="Dougan E. K."/>
            <person name="Rhodes N."/>
            <person name="Thang M."/>
            <person name="Chan C."/>
        </authorList>
    </citation>
    <scope>NUCLEOTIDE SEQUENCE</scope>
</reference>
<feature type="compositionally biased region" description="Basic residues" evidence="4">
    <location>
        <begin position="306"/>
        <end position="316"/>
    </location>
</feature>
<evidence type="ECO:0000256" key="4">
    <source>
        <dbReference type="SAM" id="MobiDB-lite"/>
    </source>
</evidence>
<sequence>MQVASTQQYLQVEGIPEGCSEDQVKQIFGQYATIVSVKSVAGKGAATQWLLQFSTAEETKYIHETLGGNIPQGLQNPVAIRPAGSGQEAMEDQRSVQMLAGKGKGKTDFPPHVTLYVTGLPLGSNEDSLRDFFNQYGDVYSSKVLPVSGGKSTMAGFVRMPEFEGGWCVENLNNFQPEGYSMPLQVTFPKDSSDKGMGKGGMASKGDHEAYAMSNGGSAFGKGDYADFKGDSSKSWNEKGAWGNGNDANEVKSVFGGGKGSWSWDKGSSKGAAQGKDTKGWGKEKGSDKGNWGWDSGWGKGCGKAAKGKGKKPGPY</sequence>
<dbReference type="InterPro" id="IPR002343">
    <property type="entry name" value="Hud_Sxl_RNA"/>
</dbReference>
<evidence type="ECO:0000256" key="2">
    <source>
        <dbReference type="ARBA" id="ARBA00022884"/>
    </source>
</evidence>
<dbReference type="EMBL" id="CAJNJA010036255">
    <property type="protein sequence ID" value="CAE7718066.1"/>
    <property type="molecule type" value="Genomic_DNA"/>
</dbReference>
<comment type="caution">
    <text evidence="6">The sequence shown here is derived from an EMBL/GenBank/DDBJ whole genome shotgun (WGS) entry which is preliminary data.</text>
</comment>
<dbReference type="InterPro" id="IPR000504">
    <property type="entry name" value="RRM_dom"/>
</dbReference>
<keyword evidence="7" id="KW-1185">Reference proteome</keyword>
<dbReference type="InterPro" id="IPR012677">
    <property type="entry name" value="Nucleotide-bd_a/b_plait_sf"/>
</dbReference>
<accession>A0A812X9S2</accession>
<evidence type="ECO:0000259" key="5">
    <source>
        <dbReference type="PROSITE" id="PS50102"/>
    </source>
</evidence>
<feature type="domain" description="RRM" evidence="5">
    <location>
        <begin position="113"/>
        <end position="191"/>
    </location>
</feature>